<sequence>MDWRLKSLRETTFSLTWGQPDLATSSTSSGGTSRTTSETLNDFWVMEQVLLHHPILWDMRKGDKAICRMWLFYEGLGLAGPENDLKIELTDCVGVHLLPKSVINRIAQEMGHWKTEVKEYYESIAHDVADHISYLESSLERCPKYMAFMRNAIEHSKMRKDLQVGEEQIEVVMEELFELCIEAVVRWLEVTRGVEYAREVKWLQCV</sequence>
<evidence type="ECO:0000313" key="2">
    <source>
        <dbReference type="Proteomes" id="UP001154282"/>
    </source>
</evidence>
<accession>A0AAV0GY41</accession>
<comment type="caution">
    <text evidence="1">The sequence shown here is derived from an EMBL/GenBank/DDBJ whole genome shotgun (WGS) entry which is preliminary data.</text>
</comment>
<gene>
    <name evidence="1" type="ORF">LITE_LOCUS1664</name>
</gene>
<dbReference type="Proteomes" id="UP001154282">
    <property type="component" value="Unassembled WGS sequence"/>
</dbReference>
<keyword evidence="2" id="KW-1185">Reference proteome</keyword>
<protein>
    <submittedName>
        <fullName evidence="1">Uncharacterized protein</fullName>
    </submittedName>
</protein>
<evidence type="ECO:0000313" key="1">
    <source>
        <dbReference type="EMBL" id="CAI0377911.1"/>
    </source>
</evidence>
<name>A0AAV0GY41_9ROSI</name>
<dbReference type="EMBL" id="CAMGYJ010000002">
    <property type="protein sequence ID" value="CAI0377911.1"/>
    <property type="molecule type" value="Genomic_DNA"/>
</dbReference>
<proteinExistence type="predicted"/>
<reference evidence="1" key="1">
    <citation type="submission" date="2022-08" db="EMBL/GenBank/DDBJ databases">
        <authorList>
            <person name="Gutierrez-Valencia J."/>
        </authorList>
    </citation>
    <scope>NUCLEOTIDE SEQUENCE</scope>
</reference>
<dbReference type="AlphaFoldDB" id="A0AAV0GY41"/>
<organism evidence="1 2">
    <name type="scientific">Linum tenue</name>
    <dbReference type="NCBI Taxonomy" id="586396"/>
    <lineage>
        <taxon>Eukaryota</taxon>
        <taxon>Viridiplantae</taxon>
        <taxon>Streptophyta</taxon>
        <taxon>Embryophyta</taxon>
        <taxon>Tracheophyta</taxon>
        <taxon>Spermatophyta</taxon>
        <taxon>Magnoliopsida</taxon>
        <taxon>eudicotyledons</taxon>
        <taxon>Gunneridae</taxon>
        <taxon>Pentapetalae</taxon>
        <taxon>rosids</taxon>
        <taxon>fabids</taxon>
        <taxon>Malpighiales</taxon>
        <taxon>Linaceae</taxon>
        <taxon>Linum</taxon>
    </lineage>
</organism>